<dbReference type="GeneID" id="24108159"/>
<protein>
    <submittedName>
        <fullName evidence="2">DNA replication complex subunit</fullName>
    </submittedName>
</protein>
<gene>
    <name evidence="2" type="ORF">PHSY_002868</name>
</gene>
<feature type="region of interest" description="Disordered" evidence="1">
    <location>
        <begin position="29"/>
        <end position="51"/>
    </location>
</feature>
<accession>R9P1V4</accession>
<dbReference type="RefSeq" id="XP_012188880.1">
    <property type="nucleotide sequence ID" value="XM_012333490.1"/>
</dbReference>
<reference evidence="3" key="1">
    <citation type="journal article" date="2013" name="Genome Announc.">
        <title>Draft genome sequence of the basidiomycetous yeast-like fungus Pseudozyma hubeiensis SY62, which produces an abundant amount of the biosurfactant mannosylerythritol lipids.</title>
        <authorList>
            <person name="Konishi M."/>
            <person name="Hatada Y."/>
            <person name="Horiuchi J."/>
        </authorList>
    </citation>
    <scope>NUCLEOTIDE SEQUENCE [LARGE SCALE GENOMIC DNA]</scope>
    <source>
        <strain evidence="3">SY62</strain>
    </source>
</reference>
<proteinExistence type="predicted"/>
<dbReference type="AlphaFoldDB" id="R9P1V4"/>
<sequence>MDVQTFSAPPPPSLLASCGPYTAKVAAARRRASEASENLDSASRDPDCANPTLAKVRDIPHRIGGCRLYSIERPEAENTLSVAGWPRASEANGARLIRKKGSNCAVPHALDEKLRVRPVLVHGFAPVVATEG</sequence>
<organism evidence="2 3">
    <name type="scientific">Pseudozyma hubeiensis (strain SY62)</name>
    <name type="common">Yeast</name>
    <dbReference type="NCBI Taxonomy" id="1305764"/>
    <lineage>
        <taxon>Eukaryota</taxon>
        <taxon>Fungi</taxon>
        <taxon>Dikarya</taxon>
        <taxon>Basidiomycota</taxon>
        <taxon>Ustilaginomycotina</taxon>
        <taxon>Ustilaginomycetes</taxon>
        <taxon>Ustilaginales</taxon>
        <taxon>Ustilaginaceae</taxon>
        <taxon>Pseudozyma</taxon>
    </lineage>
</organism>
<dbReference type="EMBL" id="DF238792">
    <property type="protein sequence ID" value="GAC95293.1"/>
    <property type="molecule type" value="Genomic_DNA"/>
</dbReference>
<name>R9P1V4_PSEHS</name>
<dbReference type="Proteomes" id="UP000014071">
    <property type="component" value="Unassembled WGS sequence"/>
</dbReference>
<dbReference type="HOGENOM" id="CLU_1917994_0_0_1"/>
<keyword evidence="3" id="KW-1185">Reference proteome</keyword>
<evidence type="ECO:0000256" key="1">
    <source>
        <dbReference type="SAM" id="MobiDB-lite"/>
    </source>
</evidence>
<evidence type="ECO:0000313" key="2">
    <source>
        <dbReference type="EMBL" id="GAC95293.1"/>
    </source>
</evidence>
<evidence type="ECO:0000313" key="3">
    <source>
        <dbReference type="Proteomes" id="UP000014071"/>
    </source>
</evidence>